<dbReference type="OrthoDB" id="4195346at2"/>
<dbReference type="RefSeq" id="WP_126635267.1">
    <property type="nucleotide sequence ID" value="NZ_BIFH01000013.1"/>
</dbReference>
<protein>
    <recommendedName>
        <fullName evidence="4">Secreted protein</fullName>
    </recommendedName>
</protein>
<evidence type="ECO:0000256" key="1">
    <source>
        <dbReference type="SAM" id="SignalP"/>
    </source>
</evidence>
<gene>
    <name evidence="2" type="ORF">EHYA_00616</name>
</gene>
<reference evidence="2 3" key="1">
    <citation type="submission" date="2018-12" db="EMBL/GenBank/DDBJ databases">
        <title>Draft genome sequence of Embleya hyalina NBRC 13850T.</title>
        <authorList>
            <person name="Komaki H."/>
            <person name="Hosoyama A."/>
            <person name="Kimura A."/>
            <person name="Ichikawa N."/>
            <person name="Tamura T."/>
        </authorList>
    </citation>
    <scope>NUCLEOTIDE SEQUENCE [LARGE SCALE GENOMIC DNA]</scope>
    <source>
        <strain evidence="2 3">NBRC 13850</strain>
    </source>
</reference>
<name>A0A401YEE8_9ACTN</name>
<dbReference type="Proteomes" id="UP000286931">
    <property type="component" value="Unassembled WGS sequence"/>
</dbReference>
<dbReference type="AlphaFoldDB" id="A0A401YEE8"/>
<evidence type="ECO:0000313" key="2">
    <source>
        <dbReference type="EMBL" id="GCD92973.1"/>
    </source>
</evidence>
<accession>A0A401YEE8</accession>
<organism evidence="2 3">
    <name type="scientific">Embleya hyalina</name>
    <dbReference type="NCBI Taxonomy" id="516124"/>
    <lineage>
        <taxon>Bacteria</taxon>
        <taxon>Bacillati</taxon>
        <taxon>Actinomycetota</taxon>
        <taxon>Actinomycetes</taxon>
        <taxon>Kitasatosporales</taxon>
        <taxon>Streptomycetaceae</taxon>
        <taxon>Embleya</taxon>
    </lineage>
</organism>
<feature type="signal peptide" evidence="1">
    <location>
        <begin position="1"/>
        <end position="30"/>
    </location>
</feature>
<proteinExistence type="predicted"/>
<keyword evidence="1" id="KW-0732">Signal</keyword>
<evidence type="ECO:0000313" key="3">
    <source>
        <dbReference type="Proteomes" id="UP000286931"/>
    </source>
</evidence>
<comment type="caution">
    <text evidence="2">The sequence shown here is derived from an EMBL/GenBank/DDBJ whole genome shotgun (WGS) entry which is preliminary data.</text>
</comment>
<dbReference type="EMBL" id="BIFH01000013">
    <property type="protein sequence ID" value="GCD92973.1"/>
    <property type="molecule type" value="Genomic_DNA"/>
</dbReference>
<dbReference type="PROSITE" id="PS51257">
    <property type="entry name" value="PROKAR_LIPOPROTEIN"/>
    <property type="match status" value="1"/>
</dbReference>
<keyword evidence="3" id="KW-1185">Reference proteome</keyword>
<feature type="chain" id="PRO_5019245480" description="Secreted protein" evidence="1">
    <location>
        <begin position="31"/>
        <end position="154"/>
    </location>
</feature>
<sequence length="154" mass="16130">MRLRKKTTGTAAAMVMAVGAVAFASGPASAGGCGPVGPCGRVDNNTASDTMSYTLKLDTGGDHRCNVWNFPGGQRTVSCQQQGLNPGKGVGGRLHDGKDVDAFTFPNTGYHVTFNGGITQSYHERGMWTKISNTATAVCKDVSSFQTPYCEVMG</sequence>
<evidence type="ECO:0008006" key="4">
    <source>
        <dbReference type="Google" id="ProtNLM"/>
    </source>
</evidence>